<dbReference type="GO" id="GO:0003697">
    <property type="term" value="F:single-stranded DNA binding"/>
    <property type="evidence" value="ECO:0007669"/>
    <property type="project" value="UniProtKB-UniRule"/>
</dbReference>
<dbReference type="AlphaFoldDB" id="A0A1M3KV94"/>
<evidence type="ECO:0000313" key="6">
    <source>
        <dbReference type="Proteomes" id="UP000184233"/>
    </source>
</evidence>
<evidence type="ECO:0000256" key="4">
    <source>
        <dbReference type="SAM" id="MobiDB-lite"/>
    </source>
</evidence>
<dbReference type="PIRSF" id="PIRSF002070">
    <property type="entry name" value="SSB"/>
    <property type="match status" value="1"/>
</dbReference>
<dbReference type="NCBIfam" id="TIGR00621">
    <property type="entry name" value="ssb"/>
    <property type="match status" value="1"/>
</dbReference>
<dbReference type="GO" id="GO:0006260">
    <property type="term" value="P:DNA replication"/>
    <property type="evidence" value="ECO:0007669"/>
    <property type="project" value="InterPro"/>
</dbReference>
<proteinExistence type="inferred from homology"/>
<name>A0A1M3KV94_9BACT</name>
<evidence type="ECO:0000256" key="1">
    <source>
        <dbReference type="ARBA" id="ARBA00023125"/>
    </source>
</evidence>
<comment type="caution">
    <text evidence="5">The sequence shown here is derived from an EMBL/GenBank/DDBJ whole genome shotgun (WGS) entry which is preliminary data.</text>
</comment>
<evidence type="ECO:0000313" key="5">
    <source>
        <dbReference type="EMBL" id="OJX56333.1"/>
    </source>
</evidence>
<dbReference type="CDD" id="cd04496">
    <property type="entry name" value="SSB_OBF"/>
    <property type="match status" value="1"/>
</dbReference>
<dbReference type="PANTHER" id="PTHR10302">
    <property type="entry name" value="SINGLE-STRANDED DNA-BINDING PROTEIN"/>
    <property type="match status" value="1"/>
</dbReference>
<comment type="caution">
    <text evidence="2">Lacks conserved residue(s) required for the propagation of feature annotation.</text>
</comment>
<dbReference type="InterPro" id="IPR011344">
    <property type="entry name" value="ssDNA-bd"/>
</dbReference>
<dbReference type="Gene3D" id="2.40.50.140">
    <property type="entry name" value="Nucleic acid-binding proteins"/>
    <property type="match status" value="1"/>
</dbReference>
<dbReference type="EMBL" id="MKVH01000025">
    <property type="protein sequence ID" value="OJX56333.1"/>
    <property type="molecule type" value="Genomic_DNA"/>
</dbReference>
<evidence type="ECO:0000256" key="3">
    <source>
        <dbReference type="PIRNR" id="PIRNR002070"/>
    </source>
</evidence>
<feature type="compositionally biased region" description="Basic and acidic residues" evidence="4">
    <location>
        <begin position="112"/>
        <end position="124"/>
    </location>
</feature>
<protein>
    <recommendedName>
        <fullName evidence="2 3">Single-stranded DNA-binding protein</fullName>
        <shortName evidence="2">SSB</shortName>
    </recommendedName>
</protein>
<accession>A0A1M3KV94</accession>
<sequence>MSRTLNKVMLIGNVGKDPEVNFTPSGVKVAQFRLATSETWKDKDGTIQEHTDWHTIVAWRGLADVVEKLVRRGSRIYIEGKIQSRSFQDADGHKRYVVEIVADNLLLLDSKKSEQAGQHGESDHPGTPLNNGADDIPF</sequence>
<dbReference type="Pfam" id="PF00436">
    <property type="entry name" value="SSB"/>
    <property type="match status" value="1"/>
</dbReference>
<dbReference type="InterPro" id="IPR012340">
    <property type="entry name" value="NA-bd_OB-fold"/>
</dbReference>
<gene>
    <name evidence="5" type="ORF">BGO89_13445</name>
</gene>
<comment type="subunit">
    <text evidence="2">Homotetramer.</text>
</comment>
<dbReference type="PANTHER" id="PTHR10302:SF0">
    <property type="entry name" value="SINGLE-STRANDED DNA-BINDING PROTEIN, MITOCHONDRIAL"/>
    <property type="match status" value="1"/>
</dbReference>
<reference evidence="5 6" key="1">
    <citation type="submission" date="2016-09" db="EMBL/GenBank/DDBJ databases">
        <title>Genome-resolved meta-omics ties microbial dynamics to process performance in biotechnology for thiocyanate degradation.</title>
        <authorList>
            <person name="Kantor R.S."/>
            <person name="Huddy R.J."/>
            <person name="Iyer R."/>
            <person name="Thomas B.C."/>
            <person name="Brown C.T."/>
            <person name="Anantharaman K."/>
            <person name="Tringe S."/>
            <person name="Hettich R.L."/>
            <person name="Harrison S.T."/>
            <person name="Banfield J.F."/>
        </authorList>
    </citation>
    <scope>NUCLEOTIDE SEQUENCE [LARGE SCALE GENOMIC DNA]</scope>
    <source>
        <strain evidence="5">59-99</strain>
    </source>
</reference>
<dbReference type="STRING" id="1895771.BGO89_13445"/>
<keyword evidence="1 2" id="KW-0238">DNA-binding</keyword>
<dbReference type="HAMAP" id="MF_00984">
    <property type="entry name" value="SSB"/>
    <property type="match status" value="1"/>
</dbReference>
<dbReference type="InterPro" id="IPR000424">
    <property type="entry name" value="Primosome_PriB/ssb"/>
</dbReference>
<dbReference type="PROSITE" id="PS50935">
    <property type="entry name" value="SSB"/>
    <property type="match status" value="1"/>
</dbReference>
<dbReference type="GO" id="GO:0009295">
    <property type="term" value="C:nucleoid"/>
    <property type="evidence" value="ECO:0007669"/>
    <property type="project" value="TreeGrafter"/>
</dbReference>
<evidence type="ECO:0000256" key="2">
    <source>
        <dbReference type="HAMAP-Rule" id="MF_00984"/>
    </source>
</evidence>
<feature type="region of interest" description="Disordered" evidence="4">
    <location>
        <begin position="112"/>
        <end position="138"/>
    </location>
</feature>
<organism evidence="5 6">
    <name type="scientific">Candidatus Kapaibacterium thiocyanatum</name>
    <dbReference type="NCBI Taxonomy" id="1895771"/>
    <lineage>
        <taxon>Bacteria</taxon>
        <taxon>Pseudomonadati</taxon>
        <taxon>Candidatus Kapaibacteriota</taxon>
        <taxon>Candidatus Kapaibacteriia</taxon>
        <taxon>Candidatus Kapaibacteriales</taxon>
        <taxon>Candidatus Kapaibacteriaceae</taxon>
        <taxon>Candidatus Kapaibacterium</taxon>
    </lineage>
</organism>
<dbReference type="Proteomes" id="UP000184233">
    <property type="component" value="Unassembled WGS sequence"/>
</dbReference>
<dbReference type="SUPFAM" id="SSF50249">
    <property type="entry name" value="Nucleic acid-binding proteins"/>
    <property type="match status" value="1"/>
</dbReference>